<reference evidence="2 3" key="1">
    <citation type="submission" date="2016-07" db="EMBL/GenBank/DDBJ databases">
        <title>Pervasive Adenine N6-methylation of Active Genes in Fungi.</title>
        <authorList>
            <consortium name="DOE Joint Genome Institute"/>
            <person name="Mondo S.J."/>
            <person name="Dannebaum R.O."/>
            <person name="Kuo R.C."/>
            <person name="Labutti K."/>
            <person name="Haridas S."/>
            <person name="Kuo A."/>
            <person name="Salamov A."/>
            <person name="Ahrendt S.R."/>
            <person name="Lipzen A."/>
            <person name="Sullivan W."/>
            <person name="Andreopoulos W.B."/>
            <person name="Clum A."/>
            <person name="Lindquist E."/>
            <person name="Daum C."/>
            <person name="Ramamoorthy G.K."/>
            <person name="Gryganskyi A."/>
            <person name="Culley D."/>
            <person name="Magnuson J.K."/>
            <person name="James T.Y."/>
            <person name="O'Malley M.A."/>
            <person name="Stajich J.E."/>
            <person name="Spatafora J.W."/>
            <person name="Visel A."/>
            <person name="Grigoriev I.V."/>
        </authorList>
    </citation>
    <scope>NUCLEOTIDE SEQUENCE [LARGE SCALE GENOMIC DNA]</scope>
    <source>
        <strain evidence="2 3">JEL800</strain>
    </source>
</reference>
<gene>
    <name evidence="2" type="ORF">BCR33DRAFT_742490</name>
</gene>
<accession>A0A1Y2BPY4</accession>
<sequence>MYTSKPVGLSTKSSILDILPWRKSKSRDTIETYRHEVSTAVESKPSLRFQSDPTLSAQLQFYPHTDASTSRNLKFSSHDNRNSDADAPHNHPRISSKPQSLSKASVVGDLSIRNSCAIISCPDASDHDEIVVPTSSLRTEVMSDLMQVIQPNAGFVNSDNYYDSMESKGSALRYSAIDLKEKNSDEEPVEPMEPVCSYFGDEYETRAVE</sequence>
<evidence type="ECO:0000313" key="3">
    <source>
        <dbReference type="Proteomes" id="UP000193642"/>
    </source>
</evidence>
<proteinExistence type="predicted"/>
<dbReference type="AlphaFoldDB" id="A0A1Y2BPY4"/>
<organism evidence="2 3">
    <name type="scientific">Rhizoclosmatium globosum</name>
    <dbReference type="NCBI Taxonomy" id="329046"/>
    <lineage>
        <taxon>Eukaryota</taxon>
        <taxon>Fungi</taxon>
        <taxon>Fungi incertae sedis</taxon>
        <taxon>Chytridiomycota</taxon>
        <taxon>Chytridiomycota incertae sedis</taxon>
        <taxon>Chytridiomycetes</taxon>
        <taxon>Chytridiales</taxon>
        <taxon>Chytriomycetaceae</taxon>
        <taxon>Rhizoclosmatium</taxon>
    </lineage>
</organism>
<comment type="caution">
    <text evidence="2">The sequence shown here is derived from an EMBL/GenBank/DDBJ whole genome shotgun (WGS) entry which is preliminary data.</text>
</comment>
<protein>
    <submittedName>
        <fullName evidence="2">Uncharacterized protein</fullName>
    </submittedName>
</protein>
<evidence type="ECO:0000256" key="1">
    <source>
        <dbReference type="SAM" id="MobiDB-lite"/>
    </source>
</evidence>
<keyword evidence="3" id="KW-1185">Reference proteome</keyword>
<feature type="compositionally biased region" description="Basic and acidic residues" evidence="1">
    <location>
        <begin position="76"/>
        <end position="89"/>
    </location>
</feature>
<dbReference type="EMBL" id="MCGO01000053">
    <property type="protein sequence ID" value="ORY36811.1"/>
    <property type="molecule type" value="Genomic_DNA"/>
</dbReference>
<evidence type="ECO:0000313" key="2">
    <source>
        <dbReference type="EMBL" id="ORY36811.1"/>
    </source>
</evidence>
<feature type="region of interest" description="Disordered" evidence="1">
    <location>
        <begin position="69"/>
        <end position="101"/>
    </location>
</feature>
<name>A0A1Y2BPY4_9FUNG</name>
<dbReference type="Proteomes" id="UP000193642">
    <property type="component" value="Unassembled WGS sequence"/>
</dbReference>